<evidence type="ECO:0000256" key="6">
    <source>
        <dbReference type="ARBA" id="ARBA00050797"/>
    </source>
</evidence>
<dbReference type="PROSITE" id="PS51471">
    <property type="entry name" value="FE2OG_OXY"/>
    <property type="match status" value="1"/>
</dbReference>
<protein>
    <submittedName>
        <fullName evidence="9">Gibberellin 20 oxidase 2</fullName>
    </submittedName>
</protein>
<dbReference type="GO" id="GO:0016491">
    <property type="term" value="F:oxidoreductase activity"/>
    <property type="evidence" value="ECO:0007669"/>
    <property type="project" value="UniProtKB-KW"/>
</dbReference>
<dbReference type="FunFam" id="2.60.120.330:FF:000003">
    <property type="entry name" value="Gibberellin 20 oxidase 2"/>
    <property type="match status" value="1"/>
</dbReference>
<evidence type="ECO:0000256" key="7">
    <source>
        <dbReference type="RuleBase" id="RU003682"/>
    </source>
</evidence>
<comment type="catalytic activity">
    <reaction evidence="6">
        <text>gibberellin A53 + 2 2-oxoglutarate + 3 O2 + H(+) = gibberellin A20 + 2 succinate + 3 CO2 + 2 H2O</text>
        <dbReference type="Rhea" id="RHEA:60796"/>
        <dbReference type="ChEBI" id="CHEBI:15377"/>
        <dbReference type="ChEBI" id="CHEBI:15378"/>
        <dbReference type="ChEBI" id="CHEBI:15379"/>
        <dbReference type="ChEBI" id="CHEBI:16526"/>
        <dbReference type="ChEBI" id="CHEBI:16810"/>
        <dbReference type="ChEBI" id="CHEBI:30031"/>
        <dbReference type="ChEBI" id="CHEBI:58526"/>
        <dbReference type="ChEBI" id="CHEBI:143954"/>
    </reaction>
    <physiologicalReaction direction="left-to-right" evidence="6">
        <dbReference type="Rhea" id="RHEA:60797"/>
    </physiologicalReaction>
</comment>
<sequence length="410" mass="45122">MECSSNPTPLLLCPPPLDNLDKEKSTVDINGSVDRVIGFDPSALRHQRKIPEAFIWPSIDAASTDDDGLAVPAVDLSEFAGGDAAATARAAAQVRAACGAHGFFHVIGHGVDACLARDALSCMAGFFALPRARKLRGRGRGSRSAGSAMWGYAGAHAERFTCMLPWKETLSFGYRELGGDRGVVDYFTSNLGEEFESMGWIYQKYCKAMKDLSLTVMELLAVSLGVERSHYRDFFDDSSSIMRLNYYPPCQEPELTLGTGPHCDPTALTILHQDDVGGLEVFADGRWRPVRPVHGALVVNIGDTFMALCNGRYKSCLHRAVVNRQQERRSLAFFLCPQEDRVVRPPSGNLGAPRLYPDFTWAEFLGFTQRQYRADARTLQAFTEWLGQAPTGAPEGLGIEGWYKRTSPKV</sequence>
<evidence type="ECO:0000256" key="4">
    <source>
        <dbReference type="ARBA" id="ARBA00023004"/>
    </source>
</evidence>
<keyword evidence="4 7" id="KW-0408">Iron</keyword>
<dbReference type="PRINTS" id="PR00682">
    <property type="entry name" value="IPNSYNTHASE"/>
</dbReference>
<dbReference type="InterPro" id="IPR050231">
    <property type="entry name" value="Iron_ascorbate_oxido_reductase"/>
</dbReference>
<evidence type="ECO:0000259" key="8">
    <source>
        <dbReference type="PROSITE" id="PS51471"/>
    </source>
</evidence>
<evidence type="ECO:0000256" key="2">
    <source>
        <dbReference type="ARBA" id="ARBA00022723"/>
    </source>
</evidence>
<evidence type="ECO:0000313" key="9">
    <source>
        <dbReference type="EMBL" id="OAY69286.1"/>
    </source>
</evidence>
<dbReference type="Pfam" id="PF03171">
    <property type="entry name" value="2OG-FeII_Oxy"/>
    <property type="match status" value="1"/>
</dbReference>
<accession>A0A199UXE5</accession>
<name>A0A199UXE5_ANACO</name>
<comment type="catalytic activity">
    <reaction evidence="5">
        <text>gibberellin A12 + 2 2-oxoglutarate + 3 O2 + H(+) = gibberellin A9 + 2 succinate + 3 CO2 + 2 H2O</text>
        <dbReference type="Rhea" id="RHEA:60772"/>
        <dbReference type="ChEBI" id="CHEBI:15377"/>
        <dbReference type="ChEBI" id="CHEBI:15378"/>
        <dbReference type="ChEBI" id="CHEBI:15379"/>
        <dbReference type="ChEBI" id="CHEBI:16526"/>
        <dbReference type="ChEBI" id="CHEBI:16810"/>
        <dbReference type="ChEBI" id="CHEBI:30031"/>
        <dbReference type="ChEBI" id="CHEBI:58627"/>
        <dbReference type="ChEBI" id="CHEBI:73255"/>
    </reaction>
    <physiologicalReaction direction="left-to-right" evidence="5">
        <dbReference type="Rhea" id="RHEA:60773"/>
    </physiologicalReaction>
</comment>
<dbReference type="InterPro" id="IPR027443">
    <property type="entry name" value="IPNS-like_sf"/>
</dbReference>
<dbReference type="GO" id="GO:0046872">
    <property type="term" value="F:metal ion binding"/>
    <property type="evidence" value="ECO:0007669"/>
    <property type="project" value="UniProtKB-KW"/>
</dbReference>
<dbReference type="InterPro" id="IPR044861">
    <property type="entry name" value="IPNS-like_FE2OG_OXY"/>
</dbReference>
<dbReference type="Pfam" id="PF14226">
    <property type="entry name" value="DIOX_N"/>
    <property type="match status" value="1"/>
</dbReference>
<reference evidence="9 10" key="1">
    <citation type="journal article" date="2016" name="DNA Res.">
        <title>The draft genome of MD-2 pineapple using hybrid error correction of long reads.</title>
        <authorList>
            <person name="Redwan R.M."/>
            <person name="Saidin A."/>
            <person name="Kumar S.V."/>
        </authorList>
    </citation>
    <scope>NUCLEOTIDE SEQUENCE [LARGE SCALE GENOMIC DNA]</scope>
    <source>
        <strain evidence="10">cv. MD2</strain>
        <tissue evidence="9">Leaf</tissue>
    </source>
</reference>
<evidence type="ECO:0000256" key="5">
    <source>
        <dbReference type="ARBA" id="ARBA00050508"/>
    </source>
</evidence>
<proteinExistence type="inferred from homology"/>
<dbReference type="Proteomes" id="UP000092600">
    <property type="component" value="Unassembled WGS sequence"/>
</dbReference>
<comment type="similarity">
    <text evidence="7">Belongs to the iron/ascorbate-dependent oxidoreductase family.</text>
</comment>
<dbReference type="EMBL" id="LSRQ01004464">
    <property type="protein sequence ID" value="OAY69286.1"/>
    <property type="molecule type" value="Genomic_DNA"/>
</dbReference>
<dbReference type="GO" id="GO:0009685">
    <property type="term" value="P:gibberellin metabolic process"/>
    <property type="evidence" value="ECO:0007669"/>
    <property type="project" value="UniProtKB-ARBA"/>
</dbReference>
<evidence type="ECO:0000256" key="1">
    <source>
        <dbReference type="ARBA" id="ARBA00001961"/>
    </source>
</evidence>
<comment type="cofactor">
    <cofactor evidence="1">
        <name>L-ascorbate</name>
        <dbReference type="ChEBI" id="CHEBI:38290"/>
    </cofactor>
</comment>
<dbReference type="AlphaFoldDB" id="A0A199UXE5"/>
<organism evidence="9 10">
    <name type="scientific">Ananas comosus</name>
    <name type="common">Pineapple</name>
    <name type="synonym">Ananas ananas</name>
    <dbReference type="NCBI Taxonomy" id="4615"/>
    <lineage>
        <taxon>Eukaryota</taxon>
        <taxon>Viridiplantae</taxon>
        <taxon>Streptophyta</taxon>
        <taxon>Embryophyta</taxon>
        <taxon>Tracheophyta</taxon>
        <taxon>Spermatophyta</taxon>
        <taxon>Magnoliopsida</taxon>
        <taxon>Liliopsida</taxon>
        <taxon>Poales</taxon>
        <taxon>Bromeliaceae</taxon>
        <taxon>Bromelioideae</taxon>
        <taxon>Ananas</taxon>
    </lineage>
</organism>
<dbReference type="PANTHER" id="PTHR47990">
    <property type="entry name" value="2-OXOGLUTARATE (2OG) AND FE(II)-DEPENDENT OXYGENASE SUPERFAMILY PROTEIN-RELATED"/>
    <property type="match status" value="1"/>
</dbReference>
<dbReference type="InterPro" id="IPR026992">
    <property type="entry name" value="DIOX_N"/>
</dbReference>
<keyword evidence="2 7" id="KW-0479">Metal-binding</keyword>
<keyword evidence="3 7" id="KW-0560">Oxidoreductase</keyword>
<gene>
    <name evidence="9" type="ORF">ACMD2_26303</name>
</gene>
<evidence type="ECO:0000313" key="10">
    <source>
        <dbReference type="Proteomes" id="UP000092600"/>
    </source>
</evidence>
<comment type="caution">
    <text evidence="9">The sequence shown here is derived from an EMBL/GenBank/DDBJ whole genome shotgun (WGS) entry which is preliminary data.</text>
</comment>
<dbReference type="Gene3D" id="2.60.120.330">
    <property type="entry name" value="B-lactam Antibiotic, Isopenicillin N Synthase, Chain"/>
    <property type="match status" value="1"/>
</dbReference>
<dbReference type="InterPro" id="IPR005123">
    <property type="entry name" value="Oxoglu/Fe-dep_dioxygenase_dom"/>
</dbReference>
<dbReference type="SUPFAM" id="SSF51197">
    <property type="entry name" value="Clavaminate synthase-like"/>
    <property type="match status" value="1"/>
</dbReference>
<evidence type="ECO:0000256" key="3">
    <source>
        <dbReference type="ARBA" id="ARBA00023002"/>
    </source>
</evidence>
<dbReference type="STRING" id="4615.A0A199UXE5"/>
<feature type="domain" description="Fe2OG dioxygenase" evidence="8">
    <location>
        <begin position="237"/>
        <end position="337"/>
    </location>
</feature>